<protein>
    <submittedName>
        <fullName evidence="2">Uncharacterized protein</fullName>
    </submittedName>
</protein>
<reference evidence="2" key="1">
    <citation type="submission" date="2021-03" db="EMBL/GenBank/DDBJ databases">
        <authorList>
            <person name="Kovalski J.M."/>
            <person name="Chen S.-W."/>
            <person name="Chen P.-H."/>
            <person name="Cheng C.-Y."/>
            <person name="Cheng K.-C."/>
            <person name="Fernandez M."/>
            <person name="Hou T.-K."/>
            <person name="Jiang B.-C."/>
            <person name="Liao C.-L."/>
            <person name="Liao N.-S."/>
            <person name="Lin N.-C."/>
            <person name="Pao T."/>
            <person name="Wong Y.-Y."/>
            <person name="Yang H.-Y."/>
            <person name="Chung H.-M."/>
            <person name="Zack K.M."/>
            <person name="Garlena R.A."/>
            <person name="Russell D.A."/>
            <person name="Jacobs-Sera D."/>
            <person name="Hatfull G.F."/>
        </authorList>
    </citation>
    <scope>NUCLEOTIDE SEQUENCE</scope>
</reference>
<evidence type="ECO:0000256" key="1">
    <source>
        <dbReference type="SAM" id="MobiDB-lite"/>
    </source>
</evidence>
<accession>A0A8F3IJX7</accession>
<organism evidence="2 3">
    <name type="scientific">Streptomyces phage TaidaOne</name>
    <dbReference type="NCBI Taxonomy" id="2836025"/>
    <lineage>
        <taxon>Viruses</taxon>
        <taxon>Duplodnaviria</taxon>
        <taxon>Heunggongvirae</taxon>
        <taxon>Uroviricota</taxon>
        <taxon>Caudoviricetes</taxon>
        <taxon>Rimavirus</taxon>
        <taxon>Rimavirus rima</taxon>
    </lineage>
</organism>
<proteinExistence type="predicted"/>
<feature type="region of interest" description="Disordered" evidence="1">
    <location>
        <begin position="99"/>
        <end position="120"/>
    </location>
</feature>
<gene>
    <name evidence="2" type="primary">44</name>
    <name evidence="2" type="ORF">PET_TAIDAONE_44</name>
</gene>
<dbReference type="Proteomes" id="UP000693900">
    <property type="component" value="Segment"/>
</dbReference>
<feature type="compositionally biased region" description="Acidic residues" evidence="1">
    <location>
        <begin position="100"/>
        <end position="120"/>
    </location>
</feature>
<evidence type="ECO:0000313" key="2">
    <source>
        <dbReference type="EMBL" id="QWY81443.1"/>
    </source>
</evidence>
<sequence length="120" mass="12770">MGSLGIFMGHLARITSPIMRPLTIGDPVMSENPTSKKPSFLTRAMQAVEAKKAEMASDKGEPTSEEAAGKQALKKFALVTAGTIAATVATIVLINKLSAEDDEDGFEQETDETDETPTEN</sequence>
<evidence type="ECO:0000313" key="3">
    <source>
        <dbReference type="Proteomes" id="UP000693900"/>
    </source>
</evidence>
<name>A0A8F3IJX7_9CAUD</name>
<dbReference type="EMBL" id="MW712736">
    <property type="protein sequence ID" value="QWY81443.1"/>
    <property type="molecule type" value="Genomic_DNA"/>
</dbReference>